<dbReference type="Pfam" id="PF13499">
    <property type="entry name" value="EF-hand_7"/>
    <property type="match status" value="1"/>
</dbReference>
<reference evidence="8" key="1">
    <citation type="submission" date="2025-08" db="UniProtKB">
        <authorList>
            <consortium name="Ensembl"/>
        </authorList>
    </citation>
    <scope>IDENTIFICATION</scope>
</reference>
<dbReference type="AlphaFoldDB" id="A0A8C4QK24"/>
<dbReference type="CDD" id="cd00051">
    <property type="entry name" value="EFh"/>
    <property type="match status" value="2"/>
</dbReference>
<dbReference type="SMART" id="SM00054">
    <property type="entry name" value="EFh"/>
    <property type="match status" value="3"/>
</dbReference>
<evidence type="ECO:0000313" key="8">
    <source>
        <dbReference type="Ensembl" id="ENSEBUP00000016615.1"/>
    </source>
</evidence>
<protein>
    <submittedName>
        <fullName evidence="8">Si:ch211-145b13.5</fullName>
    </submittedName>
</protein>
<feature type="domain" description="EF-hand" evidence="7">
    <location>
        <begin position="169"/>
        <end position="204"/>
    </location>
</feature>
<dbReference type="GO" id="GO:1901379">
    <property type="term" value="P:regulation of potassium ion transmembrane transport"/>
    <property type="evidence" value="ECO:0007669"/>
    <property type="project" value="TreeGrafter"/>
</dbReference>
<dbReference type="Proteomes" id="UP000694388">
    <property type="component" value="Unplaced"/>
</dbReference>
<evidence type="ECO:0000256" key="1">
    <source>
        <dbReference type="ARBA" id="ARBA00006049"/>
    </source>
</evidence>
<keyword evidence="9" id="KW-1185">Reference proteome</keyword>
<dbReference type="PRINTS" id="PR00450">
    <property type="entry name" value="RECOVERIN"/>
</dbReference>
<accession>A0A8C4QK24</accession>
<evidence type="ECO:0000256" key="4">
    <source>
        <dbReference type="ARBA" id="ARBA00022737"/>
    </source>
</evidence>
<comment type="similarity">
    <text evidence="1">Belongs to the recoverin family.</text>
</comment>
<reference evidence="8" key="2">
    <citation type="submission" date="2025-09" db="UniProtKB">
        <authorList>
            <consortium name="Ensembl"/>
        </authorList>
    </citation>
    <scope>IDENTIFICATION</scope>
</reference>
<organism evidence="8 9">
    <name type="scientific">Eptatretus burgeri</name>
    <name type="common">Inshore hagfish</name>
    <dbReference type="NCBI Taxonomy" id="7764"/>
    <lineage>
        <taxon>Eukaryota</taxon>
        <taxon>Metazoa</taxon>
        <taxon>Chordata</taxon>
        <taxon>Craniata</taxon>
        <taxon>Vertebrata</taxon>
        <taxon>Cyclostomata</taxon>
        <taxon>Myxini</taxon>
        <taxon>Myxiniformes</taxon>
        <taxon>Myxinidae</taxon>
        <taxon>Eptatretinae</taxon>
        <taxon>Eptatretus</taxon>
    </lineage>
</organism>
<keyword evidence="5" id="KW-0106">Calcium</keyword>
<keyword evidence="4" id="KW-0677">Repeat</keyword>
<dbReference type="GeneTree" id="ENSGT00940000158985"/>
<dbReference type="PROSITE" id="PS50222">
    <property type="entry name" value="EF_HAND_2"/>
    <property type="match status" value="3"/>
</dbReference>
<feature type="domain" description="EF-hand" evidence="7">
    <location>
        <begin position="121"/>
        <end position="156"/>
    </location>
</feature>
<dbReference type="InterPro" id="IPR002048">
    <property type="entry name" value="EF_hand_dom"/>
</dbReference>
<dbReference type="PROSITE" id="PS00018">
    <property type="entry name" value="EF_HAND_1"/>
    <property type="match status" value="3"/>
</dbReference>
<dbReference type="GO" id="GO:0008076">
    <property type="term" value="C:voltage-gated potassium channel complex"/>
    <property type="evidence" value="ECO:0007669"/>
    <property type="project" value="TreeGrafter"/>
</dbReference>
<dbReference type="PANTHER" id="PTHR23055">
    <property type="entry name" value="CALCIUM BINDING PROTEINS"/>
    <property type="match status" value="1"/>
</dbReference>
<dbReference type="FunFam" id="1.10.238.10:FF:000009">
    <property type="entry name" value="Visinin-like protein 1"/>
    <property type="match status" value="1"/>
</dbReference>
<keyword evidence="2" id="KW-0519">Myristate</keyword>
<evidence type="ECO:0000256" key="6">
    <source>
        <dbReference type="ARBA" id="ARBA00023288"/>
    </source>
</evidence>
<dbReference type="GO" id="GO:0005509">
    <property type="term" value="F:calcium ion binding"/>
    <property type="evidence" value="ECO:0007669"/>
    <property type="project" value="InterPro"/>
</dbReference>
<keyword evidence="6" id="KW-0449">Lipoprotein</keyword>
<evidence type="ECO:0000256" key="2">
    <source>
        <dbReference type="ARBA" id="ARBA00022707"/>
    </source>
</evidence>
<dbReference type="InterPro" id="IPR018247">
    <property type="entry name" value="EF_Hand_1_Ca_BS"/>
</dbReference>
<dbReference type="Pfam" id="PF13202">
    <property type="entry name" value="EF-hand_5"/>
    <property type="match status" value="1"/>
</dbReference>
<name>A0A8C4QK24_EPTBU</name>
<evidence type="ECO:0000259" key="7">
    <source>
        <dbReference type="PROSITE" id="PS50222"/>
    </source>
</evidence>
<dbReference type="InterPro" id="IPR011992">
    <property type="entry name" value="EF-hand-dom_pair"/>
</dbReference>
<evidence type="ECO:0000256" key="5">
    <source>
        <dbReference type="ARBA" id="ARBA00022837"/>
    </source>
</evidence>
<dbReference type="Ensembl" id="ENSEBUT00000017191.1">
    <property type="protein sequence ID" value="ENSEBUP00000016615.1"/>
    <property type="gene ID" value="ENSEBUG00000010426.1"/>
</dbReference>
<feature type="domain" description="EF-hand" evidence="7">
    <location>
        <begin position="85"/>
        <end position="120"/>
    </location>
</feature>
<dbReference type="SUPFAM" id="SSF47473">
    <property type="entry name" value="EF-hand"/>
    <property type="match status" value="1"/>
</dbReference>
<dbReference type="PANTHER" id="PTHR23055:SF167">
    <property type="entry name" value="EF-HAND DOMAIN-CONTAINING PROTEIN"/>
    <property type="match status" value="1"/>
</dbReference>
<sequence length="216" mass="25098">MGGVLGILTLETRRKPRLKDSLEDEFEMVTVRHRPEGLGQLLEQTKFSKKELQILYRGFKNECPSGVVNEETFKEIYSQFFPQGDASMYAHFLFNAFDADQDGTVSFEDFVTGLSILLRGNMNEKLQWAFNLYDINKDGYISKEEMLDIMKSIYNMMGKCTYPSLSTNTPRDHMEKFFQKMDRNRDGVVTIDEFIDACKEDSNIVRSLILFEKELI</sequence>
<evidence type="ECO:0000256" key="3">
    <source>
        <dbReference type="ARBA" id="ARBA00022723"/>
    </source>
</evidence>
<dbReference type="GO" id="GO:0015459">
    <property type="term" value="F:potassium channel regulator activity"/>
    <property type="evidence" value="ECO:0007669"/>
    <property type="project" value="TreeGrafter"/>
</dbReference>
<keyword evidence="3" id="KW-0479">Metal-binding</keyword>
<dbReference type="InterPro" id="IPR028846">
    <property type="entry name" value="Recoverin"/>
</dbReference>
<proteinExistence type="inferred from homology"/>
<dbReference type="Gene3D" id="1.10.238.10">
    <property type="entry name" value="EF-hand"/>
    <property type="match status" value="1"/>
</dbReference>
<evidence type="ECO:0000313" key="9">
    <source>
        <dbReference type="Proteomes" id="UP000694388"/>
    </source>
</evidence>